<evidence type="ECO:0000313" key="2">
    <source>
        <dbReference type="Proteomes" id="UP000187097"/>
    </source>
</evidence>
<reference evidence="1" key="1">
    <citation type="submission" date="2015-01" db="EMBL/GenBank/DDBJ databases">
        <authorList>
            <person name="Midha S."/>
            <person name="Anil M.G."/>
            <person name="Mishra D."/>
            <person name="Brahma K."/>
            <person name="Laha G.S."/>
            <person name="Sundaram R.M."/>
            <person name="Sonti R.V."/>
            <person name="Patil P.B."/>
        </authorList>
    </citation>
    <scope>NUCLEOTIDE SEQUENCE</scope>
    <source>
        <strain evidence="1">IXO792</strain>
    </source>
</reference>
<proteinExistence type="predicted"/>
<dbReference type="Proteomes" id="UP000187097">
    <property type="component" value="Chromosome"/>
</dbReference>
<organism evidence="1 2">
    <name type="scientific">Xanthomonas oryzae pv. oryzae</name>
    <dbReference type="NCBI Taxonomy" id="64187"/>
    <lineage>
        <taxon>Bacteria</taxon>
        <taxon>Pseudomonadati</taxon>
        <taxon>Pseudomonadota</taxon>
        <taxon>Gammaproteobacteria</taxon>
        <taxon>Lysobacterales</taxon>
        <taxon>Lysobacteraceae</taxon>
        <taxon>Xanthomonas</taxon>
    </lineage>
</organism>
<reference evidence="1" key="2">
    <citation type="submission" date="2020-01" db="EMBL/GenBank/DDBJ databases">
        <title>Complete genome investigation of Xanthomonas oryzae strains.</title>
        <authorList>
            <person name="Kaur A."/>
            <person name="Bansal K."/>
            <person name="Patil P.B."/>
        </authorList>
    </citation>
    <scope>NUCLEOTIDE SEQUENCE</scope>
    <source>
        <strain evidence="1">IXO792</strain>
    </source>
</reference>
<name>A0AAJ5SMZ6_XANOO</name>
<dbReference type="AlphaFoldDB" id="A0AAJ5SMZ6"/>
<evidence type="ECO:0000313" key="1">
    <source>
        <dbReference type="EMBL" id="UXW00478.1"/>
    </source>
</evidence>
<sequence length="124" mass="13717">MLKQRQLQNPLMLRLPWTIDCGSAAGNPESLASYPEAAPLAAWMPPSSLHDGFTACPDTGCGAVHRSPRMTPAAADAFAINAGERIVATDRTWCPIEKRLIHLKLVRCRQGQQFLLRQIDHMLQ</sequence>
<dbReference type="EMBL" id="CP047493">
    <property type="protein sequence ID" value="UXW00478.1"/>
    <property type="molecule type" value="Genomic_DNA"/>
</dbReference>
<dbReference type="RefSeq" id="WP_153303323.1">
    <property type="nucleotide sequence ID" value="NZ_CP011532.1"/>
</dbReference>
<accession>A0AAJ5SMZ6</accession>
<protein>
    <submittedName>
        <fullName evidence="1">Uncharacterized protein</fullName>
    </submittedName>
</protein>
<gene>
    <name evidence="1" type="ORF">IXO792_04045</name>
</gene>